<evidence type="ECO:0000256" key="3">
    <source>
        <dbReference type="ARBA" id="ARBA00022475"/>
    </source>
</evidence>
<feature type="domain" description="ABC transmembrane type-1" evidence="9">
    <location>
        <begin position="111"/>
        <end position="303"/>
    </location>
</feature>
<dbReference type="Pfam" id="PF00528">
    <property type="entry name" value="BPD_transp_1"/>
    <property type="match status" value="1"/>
</dbReference>
<evidence type="ECO:0000256" key="8">
    <source>
        <dbReference type="SAM" id="MobiDB-lite"/>
    </source>
</evidence>
<comment type="similarity">
    <text evidence="7">Belongs to the binding-protein-dependent transport system permease family.</text>
</comment>
<reference evidence="11" key="1">
    <citation type="journal article" date="2019" name="Int. J. Syst. Evol. Microbiol.">
        <title>The Global Catalogue of Microorganisms (GCM) 10K type strain sequencing project: providing services to taxonomists for standard genome sequencing and annotation.</title>
        <authorList>
            <consortium name="The Broad Institute Genomics Platform"/>
            <consortium name="The Broad Institute Genome Sequencing Center for Infectious Disease"/>
            <person name="Wu L."/>
            <person name="Ma J."/>
        </authorList>
    </citation>
    <scope>NUCLEOTIDE SEQUENCE [LARGE SCALE GENOMIC DNA]</scope>
    <source>
        <strain evidence="11">CGMCC 4.7198</strain>
    </source>
</reference>
<keyword evidence="2 7" id="KW-0813">Transport</keyword>
<evidence type="ECO:0000256" key="2">
    <source>
        <dbReference type="ARBA" id="ARBA00022448"/>
    </source>
</evidence>
<evidence type="ECO:0000256" key="6">
    <source>
        <dbReference type="ARBA" id="ARBA00023136"/>
    </source>
</evidence>
<evidence type="ECO:0000256" key="1">
    <source>
        <dbReference type="ARBA" id="ARBA00004651"/>
    </source>
</evidence>
<evidence type="ECO:0000256" key="5">
    <source>
        <dbReference type="ARBA" id="ARBA00022989"/>
    </source>
</evidence>
<feature type="region of interest" description="Disordered" evidence="8">
    <location>
        <begin position="1"/>
        <end position="35"/>
    </location>
</feature>
<comment type="caution">
    <text evidence="10">The sequence shown here is derived from an EMBL/GenBank/DDBJ whole genome shotgun (WGS) entry which is preliminary data.</text>
</comment>
<accession>A0ABW2W0I0</accession>
<name>A0ABW2W0I0_9ACTN</name>
<dbReference type="PROSITE" id="PS50928">
    <property type="entry name" value="ABC_TM1"/>
    <property type="match status" value="1"/>
</dbReference>
<dbReference type="Gene3D" id="1.10.3720.10">
    <property type="entry name" value="MetI-like"/>
    <property type="match status" value="1"/>
</dbReference>
<dbReference type="SUPFAM" id="SSF161098">
    <property type="entry name" value="MetI-like"/>
    <property type="match status" value="1"/>
</dbReference>
<dbReference type="InterPro" id="IPR000515">
    <property type="entry name" value="MetI-like"/>
</dbReference>
<gene>
    <name evidence="10" type="ORF">ACFQZP_47540</name>
</gene>
<feature type="transmembrane region" description="Helical" evidence="7">
    <location>
        <begin position="179"/>
        <end position="196"/>
    </location>
</feature>
<evidence type="ECO:0000313" key="11">
    <source>
        <dbReference type="Proteomes" id="UP001596957"/>
    </source>
</evidence>
<evidence type="ECO:0000256" key="4">
    <source>
        <dbReference type="ARBA" id="ARBA00022692"/>
    </source>
</evidence>
<protein>
    <submittedName>
        <fullName evidence="10">Carbohydrate ABC transporter permease</fullName>
    </submittedName>
</protein>
<dbReference type="CDD" id="cd06261">
    <property type="entry name" value="TM_PBP2"/>
    <property type="match status" value="1"/>
</dbReference>
<keyword evidence="11" id="KW-1185">Reference proteome</keyword>
<feature type="compositionally biased region" description="Polar residues" evidence="8">
    <location>
        <begin position="1"/>
        <end position="17"/>
    </location>
</feature>
<feature type="transmembrane region" description="Helical" evidence="7">
    <location>
        <begin position="226"/>
        <end position="247"/>
    </location>
</feature>
<organism evidence="10 11">
    <name type="scientific">Streptomyces lutosisoli</name>
    <dbReference type="NCBI Taxonomy" id="2665721"/>
    <lineage>
        <taxon>Bacteria</taxon>
        <taxon>Bacillati</taxon>
        <taxon>Actinomycetota</taxon>
        <taxon>Actinomycetes</taxon>
        <taxon>Kitasatosporales</taxon>
        <taxon>Streptomycetaceae</taxon>
        <taxon>Streptomyces</taxon>
    </lineage>
</organism>
<dbReference type="InterPro" id="IPR035906">
    <property type="entry name" value="MetI-like_sf"/>
</dbReference>
<dbReference type="EMBL" id="JBHTEC010000008">
    <property type="protein sequence ID" value="MFD0289125.1"/>
    <property type="molecule type" value="Genomic_DNA"/>
</dbReference>
<feature type="transmembrane region" description="Helical" evidence="7">
    <location>
        <begin position="48"/>
        <end position="70"/>
    </location>
</feature>
<keyword evidence="4 7" id="KW-0812">Transmembrane</keyword>
<feature type="transmembrane region" description="Helical" evidence="7">
    <location>
        <begin position="282"/>
        <end position="304"/>
    </location>
</feature>
<keyword evidence="5 7" id="KW-1133">Transmembrane helix</keyword>
<dbReference type="PANTHER" id="PTHR43744:SF12">
    <property type="entry name" value="ABC TRANSPORTER PERMEASE PROTEIN MG189-RELATED"/>
    <property type="match status" value="1"/>
</dbReference>
<feature type="transmembrane region" description="Helical" evidence="7">
    <location>
        <begin position="115"/>
        <end position="135"/>
    </location>
</feature>
<proteinExistence type="inferred from homology"/>
<keyword evidence="6 7" id="KW-0472">Membrane</keyword>
<evidence type="ECO:0000256" key="7">
    <source>
        <dbReference type="RuleBase" id="RU363032"/>
    </source>
</evidence>
<evidence type="ECO:0000313" key="10">
    <source>
        <dbReference type="EMBL" id="MFD0289125.1"/>
    </source>
</evidence>
<evidence type="ECO:0000259" key="9">
    <source>
        <dbReference type="PROSITE" id="PS50928"/>
    </source>
</evidence>
<feature type="transmembrane region" description="Helical" evidence="7">
    <location>
        <begin position="147"/>
        <end position="167"/>
    </location>
</feature>
<comment type="subcellular location">
    <subcellularLocation>
        <location evidence="1 7">Cell membrane</location>
        <topology evidence="1 7">Multi-pass membrane protein</topology>
    </subcellularLocation>
</comment>
<sequence>MSTRTLPSTSTSDSTGESPAATPQKAGPEREFSGRRRRFTGGGAVSKAAVNGVLLVAVLYTLMPLTWLLIAATKNSGDLFGTSGFAFGDFNLLDNLHAVFTYNGGIFLRWMLNSLIYSVIGSLLSSLISVAAGYCFDKYEFRGKEKLFGLVLVGTLVPAVVITLPQYLLASDVGIVNTYWAVLIPSLVNPFGVYLARVFSEGYVPGEVLEAARVDGASELKTFRSIALPVLTPGFITLFLFSFTSSWNNFFGPLIMLNDEHLYPAGLGIYSWNQMVLQNPEMYRLAITGALVAIIPLILAFVGLQRFWRSGLTAGAVK</sequence>
<dbReference type="Proteomes" id="UP001596957">
    <property type="component" value="Unassembled WGS sequence"/>
</dbReference>
<dbReference type="RefSeq" id="WP_381263687.1">
    <property type="nucleotide sequence ID" value="NZ_JBHTBI010000082.1"/>
</dbReference>
<dbReference type="PANTHER" id="PTHR43744">
    <property type="entry name" value="ABC TRANSPORTER PERMEASE PROTEIN MG189-RELATED-RELATED"/>
    <property type="match status" value="1"/>
</dbReference>
<keyword evidence="3" id="KW-1003">Cell membrane</keyword>